<keyword evidence="3" id="KW-0050">Antiport</keyword>
<dbReference type="GO" id="GO:0006813">
    <property type="term" value="P:potassium ion transport"/>
    <property type="evidence" value="ECO:0007669"/>
    <property type="project" value="InterPro"/>
</dbReference>
<dbReference type="Gene3D" id="3.40.50.720">
    <property type="entry name" value="NAD(P)-binding Rossmann-like Domain"/>
    <property type="match status" value="1"/>
</dbReference>
<evidence type="ECO:0000256" key="1">
    <source>
        <dbReference type="ARBA" id="ARBA00004651"/>
    </source>
</evidence>
<feature type="transmembrane region" description="Helical" evidence="9">
    <location>
        <begin position="159"/>
        <end position="181"/>
    </location>
</feature>
<evidence type="ECO:0000259" key="10">
    <source>
        <dbReference type="Pfam" id="PF00999"/>
    </source>
</evidence>
<feature type="transmembrane region" description="Helical" evidence="9">
    <location>
        <begin position="21"/>
        <end position="43"/>
    </location>
</feature>
<feature type="transmembrane region" description="Helical" evidence="9">
    <location>
        <begin position="127"/>
        <end position="147"/>
    </location>
</feature>
<feature type="domain" description="RCK N-terminal" evidence="11">
    <location>
        <begin position="412"/>
        <end position="494"/>
    </location>
</feature>
<organism evidence="12 13">
    <name type="scientific">Flagellimonas oceani</name>
    <dbReference type="NCBI Taxonomy" id="2698672"/>
    <lineage>
        <taxon>Bacteria</taxon>
        <taxon>Pseudomonadati</taxon>
        <taxon>Bacteroidota</taxon>
        <taxon>Flavobacteriia</taxon>
        <taxon>Flavobacteriales</taxon>
        <taxon>Flavobacteriaceae</taxon>
        <taxon>Flagellimonas</taxon>
    </lineage>
</organism>
<dbReference type="GO" id="GO:0015297">
    <property type="term" value="F:antiporter activity"/>
    <property type="evidence" value="ECO:0007669"/>
    <property type="project" value="UniProtKB-KW"/>
</dbReference>
<evidence type="ECO:0000256" key="7">
    <source>
        <dbReference type="ARBA" id="ARBA00023065"/>
    </source>
</evidence>
<dbReference type="Proteomes" id="UP000502928">
    <property type="component" value="Chromosome"/>
</dbReference>
<feature type="transmembrane region" description="Helical" evidence="9">
    <location>
        <begin position="227"/>
        <end position="243"/>
    </location>
</feature>
<dbReference type="EMBL" id="CP049616">
    <property type="protein sequence ID" value="QII46337.1"/>
    <property type="molecule type" value="Genomic_DNA"/>
</dbReference>
<dbReference type="RefSeq" id="WP_166249712.1">
    <property type="nucleotide sequence ID" value="NZ_CP049616.1"/>
</dbReference>
<keyword evidence="5 9" id="KW-0812">Transmembrane</keyword>
<evidence type="ECO:0000313" key="13">
    <source>
        <dbReference type="Proteomes" id="UP000502928"/>
    </source>
</evidence>
<keyword evidence="6 9" id="KW-1133">Transmembrane helix</keyword>
<evidence type="ECO:0000256" key="2">
    <source>
        <dbReference type="ARBA" id="ARBA00022448"/>
    </source>
</evidence>
<evidence type="ECO:0000256" key="6">
    <source>
        <dbReference type="ARBA" id="ARBA00022989"/>
    </source>
</evidence>
<feature type="transmembrane region" description="Helical" evidence="9">
    <location>
        <begin position="343"/>
        <end position="363"/>
    </location>
</feature>
<dbReference type="PANTHER" id="PTHR32507:SF0">
    <property type="entry name" value="NA(+)_H(+) ANTIPORTER 2-RELATED"/>
    <property type="match status" value="1"/>
</dbReference>
<dbReference type="InterPro" id="IPR006153">
    <property type="entry name" value="Cation/H_exchanger_TM"/>
</dbReference>
<feature type="transmembrane region" description="Helical" evidence="9">
    <location>
        <begin position="67"/>
        <end position="86"/>
    </location>
</feature>
<protein>
    <submittedName>
        <fullName evidence="12">Sodium:proton antiporter</fullName>
    </submittedName>
</protein>
<feature type="transmembrane region" description="Helical" evidence="9">
    <location>
        <begin position="249"/>
        <end position="269"/>
    </location>
</feature>
<proteinExistence type="predicted"/>
<name>A0A6G7J7C8_9FLAO</name>
<dbReference type="InterPro" id="IPR036291">
    <property type="entry name" value="NAD(P)-bd_dom_sf"/>
</dbReference>
<feature type="transmembrane region" description="Helical" evidence="9">
    <location>
        <begin position="281"/>
        <end position="300"/>
    </location>
</feature>
<gene>
    <name evidence="12" type="ORF">GVT53_17165</name>
</gene>
<keyword evidence="8 9" id="KW-0472">Membrane</keyword>
<evidence type="ECO:0000313" key="12">
    <source>
        <dbReference type="EMBL" id="QII46337.1"/>
    </source>
</evidence>
<accession>A0A6G7J7C8</accession>
<dbReference type="Gene3D" id="1.20.1530.20">
    <property type="match status" value="1"/>
</dbReference>
<feature type="transmembrane region" description="Helical" evidence="9">
    <location>
        <begin position="375"/>
        <end position="399"/>
    </location>
</feature>
<sequence>MLELAGIIILGIIAQWVAWRFKLPAILPLILIGLLVGPIATLYTEDGSKLIEPIWNGEKGLFPGEGLYYFVSLAISVILFEGGLTLKRAEISNVGPVITKLITIGTIVTFFGAGVAAHYIFGLSWQISFLFSGLIIVTGPTVITPILRNIPLKKDVSAVLKWEGILIDPIGALVAVLVFEFISVGEGQAFTQTALIEFGKIILFGTTFGFTFAHALAFAIKRNFIPHYLLNVVSLSTVLLVYVESDLFAHESGLLAVVVMGMVMGNMNLPNLKELLYFKESLSVLLISILFILLAANINISDLELIYNWNTVALFAVIVFIIRPIGVFLSAQGSNLKFNEKLFIGWVGPRGIVAAGIASLFGSKLVLRGEAGAEYITPLVFMIVLGTVLLNATTARFFAKLVGVFLTKSEGILIIGASKLSRLIGNYLRKNNRHVVLIDNNQNNVEKAKKLGLEAITANIFSDTLTDNIELNDMGYLMALTGNSDINKFAINKFQRQFGENGAFRLVNTEEVNDPDNNPKEGLFSHTDDFIQLMDTVRKHPTIHEIDLEDKEHYDELIEITYEDRDIVPLFTKSPDGSIEIIPANSKDFTPKGEGFKLVYLGKEIEEAKEEKNPEKD</sequence>
<keyword evidence="4" id="KW-1003">Cell membrane</keyword>
<dbReference type="KEGG" id="mut:GVT53_17165"/>
<dbReference type="GO" id="GO:1902600">
    <property type="term" value="P:proton transmembrane transport"/>
    <property type="evidence" value="ECO:0007669"/>
    <property type="project" value="InterPro"/>
</dbReference>
<comment type="subcellular location">
    <subcellularLocation>
        <location evidence="1">Cell membrane</location>
        <topology evidence="1">Multi-pass membrane protein</topology>
    </subcellularLocation>
</comment>
<dbReference type="AlphaFoldDB" id="A0A6G7J7C8"/>
<feature type="transmembrane region" description="Helical" evidence="9">
    <location>
        <begin position="312"/>
        <end position="331"/>
    </location>
</feature>
<dbReference type="InterPro" id="IPR038770">
    <property type="entry name" value="Na+/solute_symporter_sf"/>
</dbReference>
<evidence type="ECO:0000256" key="4">
    <source>
        <dbReference type="ARBA" id="ARBA00022475"/>
    </source>
</evidence>
<keyword evidence="13" id="KW-1185">Reference proteome</keyword>
<evidence type="ECO:0000256" key="5">
    <source>
        <dbReference type="ARBA" id="ARBA00022692"/>
    </source>
</evidence>
<feature type="transmembrane region" description="Helical" evidence="9">
    <location>
        <begin position="98"/>
        <end position="121"/>
    </location>
</feature>
<dbReference type="SUPFAM" id="SSF51735">
    <property type="entry name" value="NAD(P)-binding Rossmann-fold domains"/>
    <property type="match status" value="1"/>
</dbReference>
<feature type="domain" description="Cation/H+ exchanger transmembrane" evidence="10">
    <location>
        <begin position="12"/>
        <end position="399"/>
    </location>
</feature>
<keyword evidence="2" id="KW-0813">Transport</keyword>
<keyword evidence="7" id="KW-0406">Ion transport</keyword>
<dbReference type="GO" id="GO:0005886">
    <property type="term" value="C:plasma membrane"/>
    <property type="evidence" value="ECO:0007669"/>
    <property type="project" value="UniProtKB-SubCell"/>
</dbReference>
<dbReference type="Pfam" id="PF00999">
    <property type="entry name" value="Na_H_Exchanger"/>
    <property type="match status" value="1"/>
</dbReference>
<evidence type="ECO:0000259" key="11">
    <source>
        <dbReference type="Pfam" id="PF02254"/>
    </source>
</evidence>
<feature type="transmembrane region" description="Helical" evidence="9">
    <location>
        <begin position="201"/>
        <end position="220"/>
    </location>
</feature>
<evidence type="ECO:0000256" key="9">
    <source>
        <dbReference type="SAM" id="Phobius"/>
    </source>
</evidence>
<dbReference type="PANTHER" id="PTHR32507">
    <property type="entry name" value="NA(+)/H(+) ANTIPORTER 1"/>
    <property type="match status" value="1"/>
</dbReference>
<evidence type="ECO:0000256" key="8">
    <source>
        <dbReference type="ARBA" id="ARBA00023136"/>
    </source>
</evidence>
<dbReference type="Pfam" id="PF02254">
    <property type="entry name" value="TrkA_N"/>
    <property type="match status" value="1"/>
</dbReference>
<reference evidence="12 13" key="1">
    <citation type="submission" date="2020-02" db="EMBL/GenBank/DDBJ databases">
        <title>Complete genome of Muricauda sp. 501str8.</title>
        <authorList>
            <person name="Dong B."/>
            <person name="Zhu S."/>
            <person name="Yang J."/>
            <person name="Chen J."/>
        </authorList>
    </citation>
    <scope>NUCLEOTIDE SEQUENCE [LARGE SCALE GENOMIC DNA]</scope>
    <source>
        <strain evidence="12 13">501str8</strain>
    </source>
</reference>
<evidence type="ECO:0000256" key="3">
    <source>
        <dbReference type="ARBA" id="ARBA00022449"/>
    </source>
</evidence>
<dbReference type="InterPro" id="IPR003148">
    <property type="entry name" value="RCK_N"/>
</dbReference>